<dbReference type="EMBL" id="GBRH01226391">
    <property type="protein sequence ID" value="JAD71504.1"/>
    <property type="molecule type" value="Transcribed_RNA"/>
</dbReference>
<protein>
    <submittedName>
        <fullName evidence="1">Uncharacterized protein</fullName>
    </submittedName>
</protein>
<dbReference type="AlphaFoldDB" id="A0A0A9C5B9"/>
<accession>A0A0A9C5B9</accession>
<proteinExistence type="predicted"/>
<sequence length="44" mass="5021">MVTAGANQVKYFFHPVYYKFCILVPPILPCGVVKPKVMFPNLLH</sequence>
<reference evidence="1" key="1">
    <citation type="submission" date="2014-09" db="EMBL/GenBank/DDBJ databases">
        <authorList>
            <person name="Magalhaes I.L.F."/>
            <person name="Oliveira U."/>
            <person name="Santos F.R."/>
            <person name="Vidigal T.H.D.A."/>
            <person name="Brescovit A.D."/>
            <person name="Santos A.J."/>
        </authorList>
    </citation>
    <scope>NUCLEOTIDE SEQUENCE</scope>
    <source>
        <tissue evidence="1">Shoot tissue taken approximately 20 cm above the soil surface</tissue>
    </source>
</reference>
<evidence type="ECO:0000313" key="1">
    <source>
        <dbReference type="EMBL" id="JAD71504.1"/>
    </source>
</evidence>
<reference evidence="1" key="2">
    <citation type="journal article" date="2015" name="Data Brief">
        <title>Shoot transcriptome of the giant reed, Arundo donax.</title>
        <authorList>
            <person name="Barrero R.A."/>
            <person name="Guerrero F.D."/>
            <person name="Moolhuijzen P."/>
            <person name="Goolsby J.A."/>
            <person name="Tidwell J."/>
            <person name="Bellgard S.E."/>
            <person name="Bellgard M.I."/>
        </authorList>
    </citation>
    <scope>NUCLEOTIDE SEQUENCE</scope>
    <source>
        <tissue evidence="1">Shoot tissue taken approximately 20 cm above the soil surface</tissue>
    </source>
</reference>
<name>A0A0A9C5B9_ARUDO</name>
<organism evidence="1">
    <name type="scientific">Arundo donax</name>
    <name type="common">Giant reed</name>
    <name type="synonym">Donax arundinaceus</name>
    <dbReference type="NCBI Taxonomy" id="35708"/>
    <lineage>
        <taxon>Eukaryota</taxon>
        <taxon>Viridiplantae</taxon>
        <taxon>Streptophyta</taxon>
        <taxon>Embryophyta</taxon>
        <taxon>Tracheophyta</taxon>
        <taxon>Spermatophyta</taxon>
        <taxon>Magnoliopsida</taxon>
        <taxon>Liliopsida</taxon>
        <taxon>Poales</taxon>
        <taxon>Poaceae</taxon>
        <taxon>PACMAD clade</taxon>
        <taxon>Arundinoideae</taxon>
        <taxon>Arundineae</taxon>
        <taxon>Arundo</taxon>
    </lineage>
</organism>